<dbReference type="RefSeq" id="WP_182604489.1">
    <property type="nucleotide sequence ID" value="NZ_VKHT01000012.1"/>
</dbReference>
<dbReference type="Proteomes" id="UP000538929">
    <property type="component" value="Unassembled WGS sequence"/>
</dbReference>
<proteinExistence type="predicted"/>
<keyword evidence="2" id="KW-1185">Reference proteome</keyword>
<gene>
    <name evidence="1" type="ORF">FNQ90_00860</name>
</gene>
<dbReference type="Gene3D" id="1.10.10.60">
    <property type="entry name" value="Homeodomain-like"/>
    <property type="match status" value="2"/>
</dbReference>
<accession>A0A7W3T9I2</accession>
<comment type="caution">
    <text evidence="1">The sequence shown here is derived from an EMBL/GenBank/DDBJ whole genome shotgun (WGS) entry which is preliminary data.</text>
</comment>
<reference evidence="2" key="1">
    <citation type="submission" date="2019-10" db="EMBL/GenBank/DDBJ databases">
        <title>Streptomyces sp. nov., a novel actinobacterium isolated from alkaline environment.</title>
        <authorList>
            <person name="Golinska P."/>
        </authorList>
    </citation>
    <scope>NUCLEOTIDE SEQUENCE [LARGE SCALE GENOMIC DNA]</scope>
    <source>
        <strain evidence="2">DSM 42118</strain>
    </source>
</reference>
<name>A0A7W3T9I2_9ACTN</name>
<protein>
    <submittedName>
        <fullName evidence="1">Helix-turn-helix domain-containing protein</fullName>
    </submittedName>
</protein>
<sequence>MKELTEAYRGGATLKELARRYGLHRSTVDRHLERAGVHKRPMVKMTPARVAEARKPYEQGWSTARIGRELYVDASTVCKTLKRAGVQMRPPVA</sequence>
<dbReference type="EMBL" id="VKHT01000012">
    <property type="protein sequence ID" value="MBB0242693.1"/>
    <property type="molecule type" value="Genomic_DNA"/>
</dbReference>
<evidence type="ECO:0000313" key="1">
    <source>
        <dbReference type="EMBL" id="MBB0242693.1"/>
    </source>
</evidence>
<dbReference type="AlphaFoldDB" id="A0A7W3T9I2"/>
<organism evidence="1 2">
    <name type="scientific">Streptomyces alkaliphilus</name>
    <dbReference type="NCBI Taxonomy" id="1472722"/>
    <lineage>
        <taxon>Bacteria</taxon>
        <taxon>Bacillati</taxon>
        <taxon>Actinomycetota</taxon>
        <taxon>Actinomycetes</taxon>
        <taxon>Kitasatosporales</taxon>
        <taxon>Streptomycetaceae</taxon>
        <taxon>Streptomyces</taxon>
    </lineage>
</organism>
<evidence type="ECO:0000313" key="2">
    <source>
        <dbReference type="Proteomes" id="UP000538929"/>
    </source>
</evidence>